<sequence>MEIQIAPIRDTNTTIAINLTPGTHDINFYVTSPDWYQYVAIGIGNAMEDALILVMGHTEPFFDPNVKVTVHYSAVTENLDIIVHGTCHSCHALAASHIEFNRSLPLIWAVGPSLSLESDDLDAPIRRHISYGKFTVDAETATGSPPKLSEFRSADGKNIGVLFQEDEAVIVDRRPRNGIVHGVLYAIAALALAPIDFLVAGLLAAGHASRARKRTCAWTHYATATVYTGFVFAALVPGMMISRDHIRTRKYTTPHQIIGLITVALMGSMFIWGLALLFLKRSATKRNQALFEVGSKLKLSASHRWVSRIVWLLLLINIGLGLKLAEHRPIFILGYVALAGGMVVVLVPIYFCVWWCARRRRKEETETESHELPVIYDNYHR</sequence>
<accession>G0S482</accession>
<evidence type="ECO:0000313" key="2">
    <source>
        <dbReference type="EMBL" id="EGS21256.1"/>
    </source>
</evidence>
<dbReference type="EMBL" id="GL988041">
    <property type="protein sequence ID" value="EGS21256.1"/>
    <property type="molecule type" value="Genomic_DNA"/>
</dbReference>
<dbReference type="AlphaFoldDB" id="G0S482"/>
<keyword evidence="1" id="KW-1133">Transmembrane helix</keyword>
<evidence type="ECO:0008006" key="4">
    <source>
        <dbReference type="Google" id="ProtNLM"/>
    </source>
</evidence>
<feature type="transmembrane region" description="Helical" evidence="1">
    <location>
        <begin position="305"/>
        <end position="324"/>
    </location>
</feature>
<dbReference type="KEGG" id="cthr:CTHT_0031050"/>
<dbReference type="PANTHER" id="PTHR47797:SF1">
    <property type="entry name" value="CYTOCHROME B561 DOMAIN-CONTAINING PROTEIN-RELATED"/>
    <property type="match status" value="1"/>
</dbReference>
<gene>
    <name evidence="2" type="ORF">CTHT_0031050</name>
</gene>
<dbReference type="InterPro" id="IPR015920">
    <property type="entry name" value="Cellobiose_DH-like_cyt"/>
</dbReference>
<dbReference type="GeneID" id="18257143"/>
<proteinExistence type="predicted"/>
<reference evidence="2 3" key="1">
    <citation type="journal article" date="2011" name="Cell">
        <title>Insight into structure and assembly of the nuclear pore complex by utilizing the genome of a eukaryotic thermophile.</title>
        <authorList>
            <person name="Amlacher S."/>
            <person name="Sarges P."/>
            <person name="Flemming D."/>
            <person name="van Noort V."/>
            <person name="Kunze R."/>
            <person name="Devos D.P."/>
            <person name="Arumugam M."/>
            <person name="Bork P."/>
            <person name="Hurt E."/>
        </authorList>
    </citation>
    <scope>NUCLEOTIDE SEQUENCE [LARGE SCALE GENOMIC DNA]</scope>
    <source>
        <strain evidence="3">DSM 1495 / CBS 144.50 / IMI 039719</strain>
    </source>
</reference>
<feature type="transmembrane region" description="Helical" evidence="1">
    <location>
        <begin position="257"/>
        <end position="279"/>
    </location>
</feature>
<dbReference type="SUPFAM" id="SSF49344">
    <property type="entry name" value="CBD9-like"/>
    <property type="match status" value="1"/>
</dbReference>
<dbReference type="OMA" id="QYLLNMH"/>
<keyword evidence="3" id="KW-1185">Reference proteome</keyword>
<dbReference type="Gene3D" id="1.20.120.1770">
    <property type="match status" value="1"/>
</dbReference>
<organism evidence="3">
    <name type="scientific">Chaetomium thermophilum (strain DSM 1495 / CBS 144.50 / IMI 039719)</name>
    <name type="common">Thermochaetoides thermophila</name>
    <dbReference type="NCBI Taxonomy" id="759272"/>
    <lineage>
        <taxon>Eukaryota</taxon>
        <taxon>Fungi</taxon>
        <taxon>Dikarya</taxon>
        <taxon>Ascomycota</taxon>
        <taxon>Pezizomycotina</taxon>
        <taxon>Sordariomycetes</taxon>
        <taxon>Sordariomycetidae</taxon>
        <taxon>Sordariales</taxon>
        <taxon>Chaetomiaceae</taxon>
        <taxon>Thermochaetoides</taxon>
    </lineage>
</organism>
<feature type="transmembrane region" description="Helical" evidence="1">
    <location>
        <begin position="183"/>
        <end position="206"/>
    </location>
</feature>
<evidence type="ECO:0000313" key="3">
    <source>
        <dbReference type="Proteomes" id="UP000008066"/>
    </source>
</evidence>
<feature type="transmembrane region" description="Helical" evidence="1">
    <location>
        <begin position="330"/>
        <end position="357"/>
    </location>
</feature>
<name>G0S482_CHATD</name>
<dbReference type="OrthoDB" id="19261at2759"/>
<feature type="transmembrane region" description="Helical" evidence="1">
    <location>
        <begin position="218"/>
        <end position="237"/>
    </location>
</feature>
<dbReference type="HOGENOM" id="CLU_031471_0_1_1"/>
<dbReference type="eggNOG" id="ENOG502SJ74">
    <property type="taxonomic scope" value="Eukaryota"/>
</dbReference>
<dbReference type="RefSeq" id="XP_006693552.1">
    <property type="nucleotide sequence ID" value="XM_006693489.1"/>
</dbReference>
<protein>
    <recommendedName>
        <fullName evidence="4">Cytochrome b561 domain-containing protein</fullName>
    </recommendedName>
</protein>
<keyword evidence="1" id="KW-0812">Transmembrane</keyword>
<dbReference type="Proteomes" id="UP000008066">
    <property type="component" value="Unassembled WGS sequence"/>
</dbReference>
<dbReference type="CDD" id="cd09630">
    <property type="entry name" value="CDH_like_cytochrome"/>
    <property type="match status" value="1"/>
</dbReference>
<dbReference type="PANTHER" id="PTHR47797">
    <property type="entry name" value="DEHYDROGENASE, PUTATIVE (AFU_ORTHOLOGUE AFUA_8G05805)-RELATED"/>
    <property type="match status" value="1"/>
</dbReference>
<evidence type="ECO:0000256" key="1">
    <source>
        <dbReference type="SAM" id="Phobius"/>
    </source>
</evidence>
<keyword evidence="1" id="KW-0472">Membrane</keyword>
<dbReference type="Gene3D" id="2.60.40.1210">
    <property type="entry name" value="Cellobiose dehydrogenase, cytochrome domain"/>
    <property type="match status" value="1"/>
</dbReference>